<dbReference type="AlphaFoldDB" id="A0A7Z2G1L2"/>
<proteinExistence type="predicted"/>
<evidence type="ECO:0000313" key="2">
    <source>
        <dbReference type="Proteomes" id="UP000434209"/>
    </source>
</evidence>
<dbReference type="KEGG" id="pacp:FAZ97_00675"/>
<gene>
    <name evidence="1" type="ORF">FAZ97_00675</name>
</gene>
<evidence type="ECO:0000313" key="1">
    <source>
        <dbReference type="EMBL" id="QGZ53535.1"/>
    </source>
</evidence>
<sequence length="276" mass="32067">MREPNFSEAQLQQSINTAYIRHVWETEGDWIFAHVPSLIDEHDLGWDSAFHFPWADHPANPDHEGCNFFIQYKLSGQLTSSGAKEWADWNEEYFRFKIPHSTKDDKGKFVDGYHQWDRLKELADQGYPTYYATNSTLSKSDLQTSARAGTLLDETPLLDVRGVHASHKHVTFTAKSNFFLLHSEVERSPKNSFRGVVQTILEEKSSSFESSTKAIIASLSQMSERNEEWRSDISRIIQLAQDNQARPQRVWRQYMHLTSFVFRHIGAVLLWFPDNR</sequence>
<dbReference type="EMBL" id="CP046909">
    <property type="protein sequence ID" value="QGZ53535.1"/>
    <property type="molecule type" value="Genomic_DNA"/>
</dbReference>
<dbReference type="RefSeq" id="WP_158756722.1">
    <property type="nucleotide sequence ID" value="NZ_CP046909.1"/>
</dbReference>
<organism evidence="1 2">
    <name type="scientific">Paraburkholderia acidiphila</name>
    <dbReference type="NCBI Taxonomy" id="2571747"/>
    <lineage>
        <taxon>Bacteria</taxon>
        <taxon>Pseudomonadati</taxon>
        <taxon>Pseudomonadota</taxon>
        <taxon>Betaproteobacteria</taxon>
        <taxon>Burkholderiales</taxon>
        <taxon>Burkholderiaceae</taxon>
        <taxon>Paraburkholderia</taxon>
    </lineage>
</organism>
<keyword evidence="2" id="KW-1185">Reference proteome</keyword>
<reference evidence="1 2" key="1">
    <citation type="submission" date="2019-12" db="EMBL/GenBank/DDBJ databases">
        <title>Paraburkholderia acidiphila 7Q-K02 sp. nov and Paraburkholderia acidisoli DHF22 sp. nov., two strains isolated from forest soil.</title>
        <authorList>
            <person name="Gao Z."/>
            <person name="Qiu L."/>
        </authorList>
    </citation>
    <scope>NUCLEOTIDE SEQUENCE [LARGE SCALE GENOMIC DNA]</scope>
    <source>
        <strain evidence="1 2">7Q-K02</strain>
    </source>
</reference>
<accession>A0A7Z2G1L2</accession>
<protein>
    <submittedName>
        <fullName evidence="1">Uncharacterized protein</fullName>
    </submittedName>
</protein>
<dbReference type="Proteomes" id="UP000434209">
    <property type="component" value="Chromosome 1"/>
</dbReference>
<name>A0A7Z2G1L2_9BURK</name>
<dbReference type="OrthoDB" id="7889007at2"/>